<evidence type="ECO:0000256" key="1">
    <source>
        <dbReference type="SAM" id="MobiDB-lite"/>
    </source>
</evidence>
<name>A0AAW1XR50_RUBAR</name>
<dbReference type="Proteomes" id="UP001457282">
    <property type="component" value="Unassembled WGS sequence"/>
</dbReference>
<accession>A0AAW1XR50</accession>
<dbReference type="AlphaFoldDB" id="A0AAW1XR50"/>
<reference evidence="2 3" key="1">
    <citation type="journal article" date="2023" name="G3 (Bethesda)">
        <title>A chromosome-length genome assembly and annotation of blackberry (Rubus argutus, cv. 'Hillquist').</title>
        <authorList>
            <person name="Bruna T."/>
            <person name="Aryal R."/>
            <person name="Dudchenko O."/>
            <person name="Sargent D.J."/>
            <person name="Mead D."/>
            <person name="Buti M."/>
            <person name="Cavallini A."/>
            <person name="Hytonen T."/>
            <person name="Andres J."/>
            <person name="Pham M."/>
            <person name="Weisz D."/>
            <person name="Mascagni F."/>
            <person name="Usai G."/>
            <person name="Natali L."/>
            <person name="Bassil N."/>
            <person name="Fernandez G.E."/>
            <person name="Lomsadze A."/>
            <person name="Armour M."/>
            <person name="Olukolu B."/>
            <person name="Poorten T."/>
            <person name="Britton C."/>
            <person name="Davik J."/>
            <person name="Ashrafi H."/>
            <person name="Aiden E.L."/>
            <person name="Borodovsky M."/>
            <person name="Worthington M."/>
        </authorList>
    </citation>
    <scope>NUCLEOTIDE SEQUENCE [LARGE SCALE GENOMIC DNA]</scope>
    <source>
        <strain evidence="2">PI 553951</strain>
    </source>
</reference>
<keyword evidence="3" id="KW-1185">Reference proteome</keyword>
<protein>
    <submittedName>
        <fullName evidence="2">Uncharacterized protein</fullName>
    </submittedName>
</protein>
<gene>
    <name evidence="2" type="ORF">M0R45_015611</name>
</gene>
<feature type="region of interest" description="Disordered" evidence="1">
    <location>
        <begin position="1"/>
        <end position="22"/>
    </location>
</feature>
<evidence type="ECO:0000313" key="2">
    <source>
        <dbReference type="EMBL" id="KAK9938899.1"/>
    </source>
</evidence>
<comment type="caution">
    <text evidence="2">The sequence shown here is derived from an EMBL/GenBank/DDBJ whole genome shotgun (WGS) entry which is preliminary data.</text>
</comment>
<sequence>MSSIRVRDRNEEHELHEASTKPEQNKSFFPVIVHQLGCYDHKRPKRPSFCCLIKLRARNSDSRSLLDTESERGTERLENKRVLMLVVNKMMRTKRGKKMRNLLLNKSLNLREAKRRRSSWWWWWYWFLLRLLSASSSSSMWKVVADRGLGSTYCSGQVSEVEYLENENAIA</sequence>
<dbReference type="EMBL" id="JBEDUW010000003">
    <property type="protein sequence ID" value="KAK9938899.1"/>
    <property type="molecule type" value="Genomic_DNA"/>
</dbReference>
<evidence type="ECO:0000313" key="3">
    <source>
        <dbReference type="Proteomes" id="UP001457282"/>
    </source>
</evidence>
<organism evidence="2 3">
    <name type="scientific">Rubus argutus</name>
    <name type="common">Southern blackberry</name>
    <dbReference type="NCBI Taxonomy" id="59490"/>
    <lineage>
        <taxon>Eukaryota</taxon>
        <taxon>Viridiplantae</taxon>
        <taxon>Streptophyta</taxon>
        <taxon>Embryophyta</taxon>
        <taxon>Tracheophyta</taxon>
        <taxon>Spermatophyta</taxon>
        <taxon>Magnoliopsida</taxon>
        <taxon>eudicotyledons</taxon>
        <taxon>Gunneridae</taxon>
        <taxon>Pentapetalae</taxon>
        <taxon>rosids</taxon>
        <taxon>fabids</taxon>
        <taxon>Rosales</taxon>
        <taxon>Rosaceae</taxon>
        <taxon>Rosoideae</taxon>
        <taxon>Rosoideae incertae sedis</taxon>
        <taxon>Rubus</taxon>
    </lineage>
</organism>
<proteinExistence type="predicted"/>